<evidence type="ECO:0000313" key="4">
    <source>
        <dbReference type="Proteomes" id="UP000663832"/>
    </source>
</evidence>
<dbReference type="EMBL" id="CAJNOM010000110">
    <property type="protein sequence ID" value="CAF1068185.1"/>
    <property type="molecule type" value="Genomic_DNA"/>
</dbReference>
<evidence type="ECO:0000313" key="2">
    <source>
        <dbReference type="EMBL" id="CAF1032294.1"/>
    </source>
</evidence>
<evidence type="ECO:0000313" key="3">
    <source>
        <dbReference type="EMBL" id="CAF1068185.1"/>
    </source>
</evidence>
<dbReference type="Proteomes" id="UP000663832">
    <property type="component" value="Unassembled WGS sequence"/>
</dbReference>
<comment type="caution">
    <text evidence="2">The sequence shown here is derived from an EMBL/GenBank/DDBJ whole genome shotgun (WGS) entry which is preliminary data.</text>
</comment>
<proteinExistence type="predicted"/>
<dbReference type="EMBL" id="CAJNOI010000086">
    <property type="protein sequence ID" value="CAF1032294.1"/>
    <property type="molecule type" value="Genomic_DNA"/>
</dbReference>
<dbReference type="AlphaFoldDB" id="A0A814J7R2"/>
<organism evidence="2 5">
    <name type="scientific">Adineta steineri</name>
    <dbReference type="NCBI Taxonomy" id="433720"/>
    <lineage>
        <taxon>Eukaryota</taxon>
        <taxon>Metazoa</taxon>
        <taxon>Spiralia</taxon>
        <taxon>Gnathifera</taxon>
        <taxon>Rotifera</taxon>
        <taxon>Eurotatoria</taxon>
        <taxon>Bdelloidea</taxon>
        <taxon>Adinetida</taxon>
        <taxon>Adinetidae</taxon>
        <taxon>Adineta</taxon>
    </lineage>
</organism>
<keyword evidence="1" id="KW-0732">Signal</keyword>
<sequence>MKQTIISILLILFINQCVSQNGFPKQFQAILNISGLGSWDSPFPGVKQLLYDYDNLRVRFDIQGSRENQSETWMLQYKPKGAEADSSASQGYTMFNFNPDYPYFTKNDCWYRTNSMLDVGPFPISWLNGVENYIQIYPWYPLPPNLINKGEEWIPELQLNATRYDTVEICDLIHSRIGKVPCFSYFETKDRPVKTIQALYLLFIRGIPSEAEHLFNLPAQWPGYCGNANAGYTIEPQNSFVVTPHNQDYFTIKLQTPPVQSSGGQVKVEFKVRPSGIYNGTQCAKFNRIIFEKNNWQISQQVNMSFIDYGCCIYEFTANGGGYDWLYTDFSIFVSDVKNELDMTAKKRNV</sequence>
<feature type="signal peptide" evidence="1">
    <location>
        <begin position="1"/>
        <end position="19"/>
    </location>
</feature>
<evidence type="ECO:0000256" key="1">
    <source>
        <dbReference type="SAM" id="SignalP"/>
    </source>
</evidence>
<evidence type="ECO:0000313" key="5">
    <source>
        <dbReference type="Proteomes" id="UP000663877"/>
    </source>
</evidence>
<dbReference type="OrthoDB" id="9969897at2759"/>
<reference evidence="2" key="1">
    <citation type="submission" date="2021-02" db="EMBL/GenBank/DDBJ databases">
        <authorList>
            <person name="Nowell W R."/>
        </authorList>
    </citation>
    <scope>NUCLEOTIDE SEQUENCE</scope>
</reference>
<feature type="chain" id="PRO_5036224846" evidence="1">
    <location>
        <begin position="20"/>
        <end position="350"/>
    </location>
</feature>
<gene>
    <name evidence="2" type="ORF">BJG266_LOCUS17601</name>
    <name evidence="3" type="ORF">QVE165_LOCUS18536</name>
</gene>
<protein>
    <submittedName>
        <fullName evidence="2">Uncharacterized protein</fullName>
    </submittedName>
</protein>
<accession>A0A814J7R2</accession>
<name>A0A814J7R2_9BILA</name>
<keyword evidence="4" id="KW-1185">Reference proteome</keyword>
<dbReference type="Proteomes" id="UP000663877">
    <property type="component" value="Unassembled WGS sequence"/>
</dbReference>